<protein>
    <submittedName>
        <fullName evidence="2">(rape) hypothetical protein</fullName>
    </submittedName>
</protein>
<proteinExistence type="predicted"/>
<reference evidence="2" key="1">
    <citation type="submission" date="2021-01" db="EMBL/GenBank/DDBJ databases">
        <authorList>
            <consortium name="Genoscope - CEA"/>
            <person name="William W."/>
        </authorList>
    </citation>
    <scope>NUCLEOTIDE SEQUENCE</scope>
</reference>
<sequence length="102" mass="11738">MATKFIILPQVHRPKISISTRKLRRCNQNQPRLSKSISENMLNNVFPSKTPMETYKNGQTNSEPLTNSLPFMEDQFVKEEKTSQQDHGNLSNCNRKDGKSTK</sequence>
<evidence type="ECO:0000256" key="1">
    <source>
        <dbReference type="SAM" id="MobiDB-lite"/>
    </source>
</evidence>
<accession>A0A816IT50</accession>
<feature type="compositionally biased region" description="Basic and acidic residues" evidence="1">
    <location>
        <begin position="75"/>
        <end position="84"/>
    </location>
</feature>
<feature type="region of interest" description="Disordered" evidence="1">
    <location>
        <begin position="46"/>
        <end position="102"/>
    </location>
</feature>
<dbReference type="EMBL" id="HG994367">
    <property type="protein sequence ID" value="CAF1710749.1"/>
    <property type="molecule type" value="Genomic_DNA"/>
</dbReference>
<gene>
    <name evidence="2" type="ORF">DARMORV10_C03P81950.1</name>
</gene>
<name>A0A816IT50_BRANA</name>
<dbReference type="Proteomes" id="UP001295469">
    <property type="component" value="Chromosome C03"/>
</dbReference>
<organism evidence="2">
    <name type="scientific">Brassica napus</name>
    <name type="common">Rape</name>
    <dbReference type="NCBI Taxonomy" id="3708"/>
    <lineage>
        <taxon>Eukaryota</taxon>
        <taxon>Viridiplantae</taxon>
        <taxon>Streptophyta</taxon>
        <taxon>Embryophyta</taxon>
        <taxon>Tracheophyta</taxon>
        <taxon>Spermatophyta</taxon>
        <taxon>Magnoliopsida</taxon>
        <taxon>eudicotyledons</taxon>
        <taxon>Gunneridae</taxon>
        <taxon>Pentapetalae</taxon>
        <taxon>rosids</taxon>
        <taxon>malvids</taxon>
        <taxon>Brassicales</taxon>
        <taxon>Brassicaceae</taxon>
        <taxon>Brassiceae</taxon>
        <taxon>Brassica</taxon>
    </lineage>
</organism>
<feature type="compositionally biased region" description="Polar residues" evidence="1">
    <location>
        <begin position="56"/>
        <end position="69"/>
    </location>
</feature>
<evidence type="ECO:0000313" key="2">
    <source>
        <dbReference type="EMBL" id="CAF1710749.1"/>
    </source>
</evidence>
<dbReference type="AlphaFoldDB" id="A0A816IT50"/>